<reference evidence="7" key="2">
    <citation type="submission" date="2021-04" db="EMBL/GenBank/DDBJ databases">
        <authorList>
            <person name="Gilroy R."/>
        </authorList>
    </citation>
    <scope>NUCLEOTIDE SEQUENCE</scope>
    <source>
        <strain evidence="7">3436</strain>
    </source>
</reference>
<evidence type="ECO:0000313" key="7">
    <source>
        <dbReference type="EMBL" id="HIZ47667.1"/>
    </source>
</evidence>
<keyword evidence="4" id="KW-0378">Hydrolase</keyword>
<dbReference type="GO" id="GO:0004176">
    <property type="term" value="F:ATP-dependent peptidase activity"/>
    <property type="evidence" value="ECO:0007669"/>
    <property type="project" value="InterPro"/>
</dbReference>
<sequence length="236" mass="25596">MKNKQFFAIQQLDRGADIYIFGDLVSYPLTELGEVSGMSIVNQIENLDVDEIRVHIDSYGGLVSEGWSIYDALRRHPAKIVTYGDGFVASAALYPFLAGDERIASSLSAYYFHQVMVSASGYADDLRAAAEKAEKMTEIGINAFVERTGMDADQVRQLMQAETWMTPAQALDYGLATSITSDGALPIAQDAKRAVMQRVLQADKPAAPAAVPPTNTASVGPAPRQAMLADQIKNMI</sequence>
<keyword evidence="3 7" id="KW-0645">Protease</keyword>
<dbReference type="AlphaFoldDB" id="A0A9D2F1X7"/>
<comment type="caution">
    <text evidence="7">The sequence shown here is derived from an EMBL/GenBank/DDBJ whole genome shotgun (WGS) entry which is preliminary data.</text>
</comment>
<dbReference type="InterPro" id="IPR001907">
    <property type="entry name" value="ClpP"/>
</dbReference>
<protein>
    <recommendedName>
        <fullName evidence="6">ATP-dependent Clp protease proteolytic subunit</fullName>
    </recommendedName>
</protein>
<dbReference type="CDD" id="cd07016">
    <property type="entry name" value="S14_ClpP_1"/>
    <property type="match status" value="1"/>
</dbReference>
<name>A0A9D2F1X7_9FIRM</name>
<dbReference type="Proteomes" id="UP000824031">
    <property type="component" value="Unassembled WGS sequence"/>
</dbReference>
<organism evidence="7 8">
    <name type="scientific">Candidatus Gemmiger excrementavium</name>
    <dbReference type="NCBI Taxonomy" id="2838608"/>
    <lineage>
        <taxon>Bacteria</taxon>
        <taxon>Bacillati</taxon>
        <taxon>Bacillota</taxon>
        <taxon>Clostridia</taxon>
        <taxon>Eubacteriales</taxon>
        <taxon>Gemmiger</taxon>
    </lineage>
</organism>
<dbReference type="PANTHER" id="PTHR10381">
    <property type="entry name" value="ATP-DEPENDENT CLP PROTEASE PROTEOLYTIC SUBUNIT"/>
    <property type="match status" value="1"/>
</dbReference>
<evidence type="ECO:0000256" key="3">
    <source>
        <dbReference type="ARBA" id="ARBA00022670"/>
    </source>
</evidence>
<dbReference type="PANTHER" id="PTHR10381:SF70">
    <property type="entry name" value="ATP-DEPENDENT CLP PROTEASE PROTEOLYTIC SUBUNIT"/>
    <property type="match status" value="1"/>
</dbReference>
<accession>A0A9D2F1X7</accession>
<gene>
    <name evidence="7" type="ORF">H9810_02975</name>
</gene>
<dbReference type="GO" id="GO:0009368">
    <property type="term" value="C:endopeptidase Clp complex"/>
    <property type="evidence" value="ECO:0007669"/>
    <property type="project" value="TreeGrafter"/>
</dbReference>
<dbReference type="GO" id="GO:0004252">
    <property type="term" value="F:serine-type endopeptidase activity"/>
    <property type="evidence" value="ECO:0007669"/>
    <property type="project" value="InterPro"/>
</dbReference>
<dbReference type="InterPro" id="IPR029045">
    <property type="entry name" value="ClpP/crotonase-like_dom_sf"/>
</dbReference>
<dbReference type="PRINTS" id="PR00127">
    <property type="entry name" value="CLPPROTEASEP"/>
</dbReference>
<evidence type="ECO:0000256" key="2">
    <source>
        <dbReference type="ARBA" id="ARBA00022490"/>
    </source>
</evidence>
<proteinExistence type="inferred from homology"/>
<reference evidence="7" key="1">
    <citation type="journal article" date="2021" name="PeerJ">
        <title>Extensive microbial diversity within the chicken gut microbiome revealed by metagenomics and culture.</title>
        <authorList>
            <person name="Gilroy R."/>
            <person name="Ravi A."/>
            <person name="Getino M."/>
            <person name="Pursley I."/>
            <person name="Horton D.L."/>
            <person name="Alikhan N.F."/>
            <person name="Baker D."/>
            <person name="Gharbi K."/>
            <person name="Hall N."/>
            <person name="Watson M."/>
            <person name="Adriaenssens E.M."/>
            <person name="Foster-Nyarko E."/>
            <person name="Jarju S."/>
            <person name="Secka A."/>
            <person name="Antonio M."/>
            <person name="Oren A."/>
            <person name="Chaudhuri R.R."/>
            <person name="La Ragione R."/>
            <person name="Hildebrand F."/>
            <person name="Pallen M.J."/>
        </authorList>
    </citation>
    <scope>NUCLEOTIDE SEQUENCE</scope>
    <source>
        <strain evidence="7">3436</strain>
    </source>
</reference>
<keyword evidence="2" id="KW-0963">Cytoplasm</keyword>
<dbReference type="Pfam" id="PF00574">
    <property type="entry name" value="CLP_protease"/>
    <property type="match status" value="1"/>
</dbReference>
<dbReference type="Gene3D" id="3.90.226.10">
    <property type="entry name" value="2-enoyl-CoA Hydratase, Chain A, domain 1"/>
    <property type="match status" value="1"/>
</dbReference>
<evidence type="ECO:0000256" key="6">
    <source>
        <dbReference type="RuleBase" id="RU003567"/>
    </source>
</evidence>
<dbReference type="SUPFAM" id="SSF52096">
    <property type="entry name" value="ClpP/crotonase"/>
    <property type="match status" value="1"/>
</dbReference>
<evidence type="ECO:0000256" key="5">
    <source>
        <dbReference type="ARBA" id="ARBA00022825"/>
    </source>
</evidence>
<comment type="similarity">
    <text evidence="1 6">Belongs to the peptidase S14 family.</text>
</comment>
<evidence type="ECO:0000256" key="1">
    <source>
        <dbReference type="ARBA" id="ARBA00007039"/>
    </source>
</evidence>
<keyword evidence="5" id="KW-0720">Serine protease</keyword>
<dbReference type="EMBL" id="DXBO01000036">
    <property type="protein sequence ID" value="HIZ47667.1"/>
    <property type="molecule type" value="Genomic_DNA"/>
</dbReference>
<evidence type="ECO:0000256" key="4">
    <source>
        <dbReference type="ARBA" id="ARBA00022801"/>
    </source>
</evidence>
<evidence type="ECO:0000313" key="8">
    <source>
        <dbReference type="Proteomes" id="UP000824031"/>
    </source>
</evidence>
<dbReference type="InterPro" id="IPR023562">
    <property type="entry name" value="ClpP/TepA"/>
</dbReference>
<dbReference type="GO" id="GO:0051117">
    <property type="term" value="F:ATPase binding"/>
    <property type="evidence" value="ECO:0007669"/>
    <property type="project" value="TreeGrafter"/>
</dbReference>
<dbReference type="GO" id="GO:0006515">
    <property type="term" value="P:protein quality control for misfolded or incompletely synthesized proteins"/>
    <property type="evidence" value="ECO:0007669"/>
    <property type="project" value="TreeGrafter"/>
</dbReference>